<dbReference type="PRINTS" id="PR00988">
    <property type="entry name" value="URIDINKINASE"/>
</dbReference>
<comment type="similarity">
    <text evidence="8">Belongs to the eIF-3 subunit G family.</text>
</comment>
<dbReference type="NCBIfam" id="NF004018">
    <property type="entry name" value="PRK05480.1"/>
    <property type="match status" value="1"/>
</dbReference>
<dbReference type="GO" id="GO:0033290">
    <property type="term" value="C:eukaryotic 48S preinitiation complex"/>
    <property type="evidence" value="ECO:0007669"/>
    <property type="project" value="UniProtKB-UniRule"/>
</dbReference>
<evidence type="ECO:0000256" key="3">
    <source>
        <dbReference type="ARBA" id="ARBA00022540"/>
    </source>
</evidence>
<dbReference type="InterPro" id="IPR029057">
    <property type="entry name" value="PRTase-like"/>
</dbReference>
<comment type="subcellular location">
    <subcellularLocation>
        <location evidence="8">Cytoplasm</location>
    </subcellularLocation>
</comment>
<dbReference type="InterPro" id="IPR012677">
    <property type="entry name" value="Nucleotide-bd_a/b_plait_sf"/>
</dbReference>
<dbReference type="Gene3D" id="3.40.50.2020">
    <property type="match status" value="1"/>
</dbReference>
<evidence type="ECO:0000256" key="6">
    <source>
        <dbReference type="ARBA" id="ARBA00022777"/>
    </source>
</evidence>
<keyword evidence="2 8" id="KW-0963">Cytoplasm</keyword>
<comment type="pathway">
    <text evidence="1">Pyrimidine metabolism; UMP biosynthesis via salvage pathway; UMP from uridine: step 1/1.</text>
</comment>
<dbReference type="HAMAP" id="MF_03006">
    <property type="entry name" value="eIF3g"/>
    <property type="match status" value="1"/>
</dbReference>
<reference evidence="12 13" key="1">
    <citation type="submission" date="2020-04" db="EMBL/GenBank/DDBJ databases">
        <title>Perkinsus olseni comparative genomics.</title>
        <authorList>
            <person name="Bogema D.R."/>
        </authorList>
    </citation>
    <scope>NUCLEOTIDE SEQUENCE [LARGE SCALE GENOMIC DNA]</scope>
    <source>
        <strain evidence="12">ATCC PRA-205</strain>
    </source>
</reference>
<evidence type="ECO:0000259" key="11">
    <source>
        <dbReference type="PROSITE" id="PS50102"/>
    </source>
</evidence>
<dbReference type="Pfam" id="PF00076">
    <property type="entry name" value="RRM_1"/>
    <property type="match status" value="1"/>
</dbReference>
<dbReference type="SUPFAM" id="SSF52540">
    <property type="entry name" value="P-loop containing nucleoside triphosphate hydrolases"/>
    <property type="match status" value="1"/>
</dbReference>
<keyword evidence="7 8" id="KW-0648">Protein biosynthesis</keyword>
<dbReference type="AlphaFoldDB" id="A0A7J6RWW7"/>
<keyword evidence="5" id="KW-0547">Nucleotide-binding</keyword>
<feature type="domain" description="RRM" evidence="11">
    <location>
        <begin position="194"/>
        <end position="272"/>
    </location>
</feature>
<keyword evidence="4" id="KW-0808">Transferase</keyword>
<dbReference type="Gene3D" id="3.40.50.300">
    <property type="entry name" value="P-loop containing nucleotide triphosphate hydrolases"/>
    <property type="match status" value="1"/>
</dbReference>
<evidence type="ECO:0000256" key="2">
    <source>
        <dbReference type="ARBA" id="ARBA00022490"/>
    </source>
</evidence>
<dbReference type="Gene3D" id="3.30.70.330">
    <property type="match status" value="1"/>
</dbReference>
<dbReference type="GO" id="GO:0016301">
    <property type="term" value="F:kinase activity"/>
    <property type="evidence" value="ECO:0007669"/>
    <property type="project" value="UniProtKB-KW"/>
</dbReference>
<gene>
    <name evidence="12" type="ORF">FOZ62_024821</name>
</gene>
<dbReference type="CDD" id="cd02023">
    <property type="entry name" value="UMPK"/>
    <property type="match status" value="1"/>
</dbReference>
<feature type="region of interest" description="Disordered" evidence="10">
    <location>
        <begin position="313"/>
        <end position="355"/>
    </location>
</feature>
<comment type="function">
    <text evidence="8">RNA-binding component of the eukaryotic translation initiation factor 3 (eIF-3) complex, which is involved in protein synthesis of a specialized repertoire of mRNAs and, together with other initiation factors, stimulates binding of mRNA and methionyl-tRNAi to the 40S ribosome. The eIF-3 complex specifically targets and initiates translation of a subset of mRNAs involved in cell proliferation. This subunit can bind 18S rRNA.</text>
</comment>
<keyword evidence="9" id="KW-0694">RNA-binding</keyword>
<dbReference type="InterPro" id="IPR006083">
    <property type="entry name" value="PRK/URK"/>
</dbReference>
<comment type="subunit">
    <text evidence="8">Component of the eukaryotic translation initiation factor 3 (eIF-3) complex.</text>
</comment>
<dbReference type="InterPro" id="IPR017334">
    <property type="entry name" value="eIF3_g"/>
</dbReference>
<dbReference type="InterPro" id="IPR000504">
    <property type="entry name" value="RRM_dom"/>
</dbReference>
<proteinExistence type="inferred from homology"/>
<dbReference type="InterPro" id="IPR024675">
    <property type="entry name" value="eIF3g_N"/>
</dbReference>
<protein>
    <recommendedName>
        <fullName evidence="8">Eukaryotic translation initiation factor 3 subunit G</fullName>
        <shortName evidence="8">eIF3g</shortName>
    </recommendedName>
    <alternativeName>
        <fullName evidence="8">Eukaryotic translation initiation factor 3 RNA-binding subunit</fullName>
        <shortName evidence="8">eIF-3 RNA-binding subunit</shortName>
    </alternativeName>
    <alternativeName>
        <fullName evidence="8">Eukaryotic translation initiation factor 3 subunit 4</fullName>
    </alternativeName>
</protein>
<evidence type="ECO:0000256" key="9">
    <source>
        <dbReference type="PROSITE-ProRule" id="PRU00176"/>
    </source>
</evidence>
<dbReference type="InterPro" id="IPR035979">
    <property type="entry name" value="RBD_domain_sf"/>
</dbReference>
<dbReference type="SMART" id="SM00360">
    <property type="entry name" value="RRM"/>
    <property type="match status" value="1"/>
</dbReference>
<dbReference type="Proteomes" id="UP000574390">
    <property type="component" value="Unassembled WGS sequence"/>
</dbReference>
<organism evidence="12 13">
    <name type="scientific">Perkinsus olseni</name>
    <name type="common">Perkinsus atlanticus</name>
    <dbReference type="NCBI Taxonomy" id="32597"/>
    <lineage>
        <taxon>Eukaryota</taxon>
        <taxon>Sar</taxon>
        <taxon>Alveolata</taxon>
        <taxon>Perkinsozoa</taxon>
        <taxon>Perkinsea</taxon>
        <taxon>Perkinsida</taxon>
        <taxon>Perkinsidae</taxon>
        <taxon>Perkinsus</taxon>
    </lineage>
</organism>
<dbReference type="PROSITE" id="PS50102">
    <property type="entry name" value="RRM"/>
    <property type="match status" value="1"/>
</dbReference>
<keyword evidence="3 8" id="KW-0396">Initiation factor</keyword>
<dbReference type="EMBL" id="JABANM010019297">
    <property type="protein sequence ID" value="KAF4724722.1"/>
    <property type="molecule type" value="Genomic_DNA"/>
</dbReference>
<dbReference type="GO" id="GO:0016282">
    <property type="term" value="C:eukaryotic 43S preinitiation complex"/>
    <property type="evidence" value="ECO:0007669"/>
    <property type="project" value="UniProtKB-UniRule"/>
</dbReference>
<evidence type="ECO:0000256" key="8">
    <source>
        <dbReference type="HAMAP-Rule" id="MF_03006"/>
    </source>
</evidence>
<evidence type="ECO:0000256" key="5">
    <source>
        <dbReference type="ARBA" id="ARBA00022741"/>
    </source>
</evidence>
<evidence type="ECO:0000256" key="4">
    <source>
        <dbReference type="ARBA" id="ARBA00022679"/>
    </source>
</evidence>
<dbReference type="Pfam" id="PF00485">
    <property type="entry name" value="PRK"/>
    <property type="match status" value="1"/>
</dbReference>
<dbReference type="UniPathway" id="UPA00574">
    <property type="reaction ID" value="UER00637"/>
</dbReference>
<evidence type="ECO:0000313" key="13">
    <source>
        <dbReference type="Proteomes" id="UP000574390"/>
    </source>
</evidence>
<dbReference type="InterPro" id="IPR000764">
    <property type="entry name" value="Uridine_kinase-like"/>
</dbReference>
<evidence type="ECO:0000256" key="10">
    <source>
        <dbReference type="SAM" id="MobiDB-lite"/>
    </source>
</evidence>
<name>A0A7J6RWW7_PEROL</name>
<dbReference type="GO" id="GO:0003723">
    <property type="term" value="F:RNA binding"/>
    <property type="evidence" value="ECO:0007669"/>
    <property type="project" value="UniProtKB-UniRule"/>
</dbReference>
<feature type="region of interest" description="Disordered" evidence="10">
    <location>
        <begin position="1"/>
        <end position="34"/>
    </location>
</feature>
<dbReference type="PANTHER" id="PTHR10285">
    <property type="entry name" value="URIDINE KINASE"/>
    <property type="match status" value="1"/>
</dbReference>
<dbReference type="GO" id="GO:0001732">
    <property type="term" value="P:formation of cytoplasmic translation initiation complex"/>
    <property type="evidence" value="ECO:0007669"/>
    <property type="project" value="UniProtKB-UniRule"/>
</dbReference>
<accession>A0A7J6RWW7</accession>
<evidence type="ECO:0000313" key="12">
    <source>
        <dbReference type="EMBL" id="KAF4724722.1"/>
    </source>
</evidence>
<dbReference type="CDD" id="cd12408">
    <property type="entry name" value="RRM_eIF3G_like"/>
    <property type="match status" value="1"/>
</dbReference>
<evidence type="ECO:0000256" key="1">
    <source>
        <dbReference type="ARBA" id="ARBA00004690"/>
    </source>
</evidence>
<comment type="caution">
    <text evidence="12">The sequence shown here is derived from an EMBL/GenBank/DDBJ whole genome shotgun (WGS) entry which is preliminary data.</text>
</comment>
<evidence type="ECO:0000256" key="7">
    <source>
        <dbReference type="ARBA" id="ARBA00022917"/>
    </source>
</evidence>
<dbReference type="GO" id="GO:0044206">
    <property type="term" value="P:UMP salvage"/>
    <property type="evidence" value="ECO:0007669"/>
    <property type="project" value="UniProtKB-UniPathway"/>
</dbReference>
<dbReference type="SUPFAM" id="SSF54928">
    <property type="entry name" value="RNA-binding domain, RBD"/>
    <property type="match status" value="1"/>
</dbReference>
<keyword evidence="6" id="KW-0418">Kinase</keyword>
<feature type="compositionally biased region" description="Low complexity" evidence="10">
    <location>
        <begin position="313"/>
        <end position="337"/>
    </location>
</feature>
<sequence length="927" mass="102019">MTTGRWADEDPISPSNRDVPPKSETDIDPETGLKTITEYEERDGAVYKINRVVKVTTVRVTCSKAEADRRRRWTPFGKAVETKKNNTFANRTEDEINLEPSKLTGASAAAEDETGDDQEKFWSASVDQVLGLNKKKVSVWTKFRGESEGEGDGEGEKEAIPLRVHTAGRYVPPNQRGLGGGARPFDQQKDRDEHTLRVSNLSEDVGDGDLQQLFSTAGRVQRIYLARNPETGLSKGFAFVTYYNKSDAEKALEKLNGHGYDNLILKLDWAKPAQPRGDRPLPNVVIPVQPLEVQFLLLQLLYVSSPEFPQSWAPSSSGDGGVSAAAPVVTPDATPSPGLSPVGRTTAPLVSSSTSSQSGPLMIGIAGGTASGKTEIAMEIASQLNLHEDLEVIHQSSFYKDARAYPEVNDENYNFDHPDAFDYDLMIRTLLDLKKGRNVFIPHYDMRSRLRNDKARKVSGVHVVIFEGIFAIYWEAVRDLLDLRLFIHCDDDTRLARRLVRDVRGMGESVDSVISKYLTTIKLSHERYLKPCMKYADLIIPDGVENVIALQAIVQVIRLQLMARGLLSFHRTLADVGLHDDEPQLMIHELKCSDEVGYITRVLRKPRELRRESLLFYCDRLSYLIVRYIDGIMFAGEPPAPDHSESVVYASLIGYGDVMESGVKQHDRLCSFGKLTVPRAQLTARRHFLASGTLAPHSMSLGGASPASSATAGSECNLQLGTTPKFAEPAPLQLPGPATTGSSPCCSPVRGNVTLDGSSSTSFASIPPLVEVVYLPTKAQNSIVVILMAVLADQELAIAAVRALQAQGVSPSRIIIACMFADAEMCKSTLRAIGGSVQVVVGSLEVTNNVVELRGLERDLPKVTRNVTVCTMMPLRRCIENNMGDISQCVKEVRDFERTCNKRKHYVHDRDGLDDCRSGLYGSKQTV</sequence>
<dbReference type="InterPro" id="IPR034240">
    <property type="entry name" value="eIF3G_RRM"/>
</dbReference>
<feature type="region of interest" description="Disordered" evidence="10">
    <location>
        <begin position="169"/>
        <end position="200"/>
    </location>
</feature>
<dbReference type="Pfam" id="PF12353">
    <property type="entry name" value="eIF3g"/>
    <property type="match status" value="1"/>
</dbReference>
<dbReference type="GO" id="GO:0005524">
    <property type="term" value="F:ATP binding"/>
    <property type="evidence" value="ECO:0007669"/>
    <property type="project" value="InterPro"/>
</dbReference>
<dbReference type="GO" id="GO:0003743">
    <property type="term" value="F:translation initiation factor activity"/>
    <property type="evidence" value="ECO:0007669"/>
    <property type="project" value="UniProtKB-UniRule"/>
</dbReference>
<feature type="compositionally biased region" description="Basic and acidic residues" evidence="10">
    <location>
        <begin position="186"/>
        <end position="196"/>
    </location>
</feature>
<dbReference type="GO" id="GO:0005852">
    <property type="term" value="C:eukaryotic translation initiation factor 3 complex"/>
    <property type="evidence" value="ECO:0007669"/>
    <property type="project" value="UniProtKB-UniRule"/>
</dbReference>
<dbReference type="InterPro" id="IPR027417">
    <property type="entry name" value="P-loop_NTPase"/>
</dbReference>